<feature type="region of interest" description="Disordered" evidence="1">
    <location>
        <begin position="174"/>
        <end position="204"/>
    </location>
</feature>
<feature type="compositionally biased region" description="Low complexity" evidence="1">
    <location>
        <begin position="176"/>
        <end position="204"/>
    </location>
</feature>
<sequence>MAFMELSLFLSFLSFLAIFCAVEVGASETHTIKFINQCGHGTPCLVLNGQNVSTGQDYTVNNIFSGIAYLQTGQCNTNGEGCTLLEMNLVNPACAGCGSSVDISLISPHVYNVEASFAYYDGCDGYGSDCNSPNCATAFFAPEDWDVQRECQANNVNLLIAFCANASDIVLGGGSSSPASSSSTSSSSTHTSIPLPSTGTTLSNTTMSTATVLPLNVDSTPSVSSSGSSPSASAKRCLTRPSSTSTLARREPTALGAKIHRRHRALRGSVID</sequence>
<keyword evidence="4" id="KW-1185">Reference proteome</keyword>
<dbReference type="AlphaFoldDB" id="A0A1B7MUL4"/>
<name>A0A1B7MUL4_9AGAM</name>
<evidence type="ECO:0000313" key="4">
    <source>
        <dbReference type="Proteomes" id="UP000092154"/>
    </source>
</evidence>
<dbReference type="EMBL" id="KV448429">
    <property type="protein sequence ID" value="OAX36275.1"/>
    <property type="molecule type" value="Genomic_DNA"/>
</dbReference>
<dbReference type="OrthoDB" id="3342934at2759"/>
<protein>
    <recommendedName>
        <fullName evidence="5">Glycopeptide</fullName>
    </recommendedName>
</protein>
<proteinExistence type="predicted"/>
<keyword evidence="2" id="KW-0732">Signal</keyword>
<reference evidence="3 4" key="1">
    <citation type="submission" date="2016-06" db="EMBL/GenBank/DDBJ databases">
        <title>Comparative genomics of the ectomycorrhizal sister species Rhizopogon vinicolor and Rhizopogon vesiculosus (Basidiomycota: Boletales) reveals a divergence of the mating type B locus.</title>
        <authorList>
            <consortium name="DOE Joint Genome Institute"/>
            <person name="Mujic A.B."/>
            <person name="Kuo A."/>
            <person name="Tritt A."/>
            <person name="Lipzen A."/>
            <person name="Chen C."/>
            <person name="Johnson J."/>
            <person name="Sharma A."/>
            <person name="Barry K."/>
            <person name="Grigoriev I.V."/>
            <person name="Spatafora J.W."/>
        </authorList>
    </citation>
    <scope>NUCLEOTIDE SEQUENCE [LARGE SCALE GENOMIC DNA]</scope>
    <source>
        <strain evidence="3 4">AM-OR11-026</strain>
    </source>
</reference>
<evidence type="ECO:0000256" key="2">
    <source>
        <dbReference type="SAM" id="SignalP"/>
    </source>
</evidence>
<accession>A0A1B7MUL4</accession>
<organism evidence="3 4">
    <name type="scientific">Rhizopogon vinicolor AM-OR11-026</name>
    <dbReference type="NCBI Taxonomy" id="1314800"/>
    <lineage>
        <taxon>Eukaryota</taxon>
        <taxon>Fungi</taxon>
        <taxon>Dikarya</taxon>
        <taxon>Basidiomycota</taxon>
        <taxon>Agaricomycotina</taxon>
        <taxon>Agaricomycetes</taxon>
        <taxon>Agaricomycetidae</taxon>
        <taxon>Boletales</taxon>
        <taxon>Suillineae</taxon>
        <taxon>Rhizopogonaceae</taxon>
        <taxon>Rhizopogon</taxon>
    </lineage>
</organism>
<evidence type="ECO:0000313" key="3">
    <source>
        <dbReference type="EMBL" id="OAX36275.1"/>
    </source>
</evidence>
<gene>
    <name evidence="3" type="ORF">K503DRAFT_858102</name>
</gene>
<dbReference type="InParanoid" id="A0A1B7MUL4"/>
<evidence type="ECO:0008006" key="5">
    <source>
        <dbReference type="Google" id="ProtNLM"/>
    </source>
</evidence>
<feature type="region of interest" description="Disordered" evidence="1">
    <location>
        <begin position="218"/>
        <end position="247"/>
    </location>
</feature>
<dbReference type="Proteomes" id="UP000092154">
    <property type="component" value="Unassembled WGS sequence"/>
</dbReference>
<dbReference type="STRING" id="1314800.A0A1B7MUL4"/>
<feature type="chain" id="PRO_5008597567" description="Glycopeptide" evidence="2">
    <location>
        <begin position="27"/>
        <end position="272"/>
    </location>
</feature>
<feature type="signal peptide" evidence="2">
    <location>
        <begin position="1"/>
        <end position="26"/>
    </location>
</feature>
<evidence type="ECO:0000256" key="1">
    <source>
        <dbReference type="SAM" id="MobiDB-lite"/>
    </source>
</evidence>
<feature type="compositionally biased region" description="Low complexity" evidence="1">
    <location>
        <begin position="219"/>
        <end position="234"/>
    </location>
</feature>